<feature type="binding site" evidence="10">
    <location>
        <position position="402"/>
    </location>
    <ligand>
        <name>substrate</name>
    </ligand>
</feature>
<keyword evidence="5" id="KW-0136">Cellulose degradation</keyword>
<evidence type="ECO:0000313" key="13">
    <source>
        <dbReference type="EMBL" id="NMP22889.1"/>
    </source>
</evidence>
<dbReference type="AlphaFoldDB" id="A0A7Y0L3Y6"/>
<evidence type="ECO:0000256" key="1">
    <source>
        <dbReference type="ARBA" id="ARBA00000448"/>
    </source>
</evidence>
<dbReference type="InterPro" id="IPR018120">
    <property type="entry name" value="Glyco_hydro_1_AS"/>
</dbReference>
<feature type="binding site" evidence="10">
    <location>
        <position position="165"/>
    </location>
    <ligand>
        <name>substrate</name>
    </ligand>
</feature>
<evidence type="ECO:0000256" key="8">
    <source>
        <dbReference type="ARBA" id="ARBA00023326"/>
    </source>
</evidence>
<evidence type="ECO:0000256" key="11">
    <source>
        <dbReference type="PROSITE-ProRule" id="PRU10055"/>
    </source>
</evidence>
<dbReference type="Gene3D" id="3.20.20.80">
    <property type="entry name" value="Glycosidases"/>
    <property type="match status" value="1"/>
</dbReference>
<feature type="binding site" evidence="10">
    <location>
        <begin position="409"/>
        <end position="410"/>
    </location>
    <ligand>
        <name>substrate</name>
    </ligand>
</feature>
<comment type="similarity">
    <text evidence="2 12">Belongs to the glycosyl hydrolase 1 family.</text>
</comment>
<dbReference type="InterPro" id="IPR033132">
    <property type="entry name" value="GH_1_N_CS"/>
</dbReference>
<dbReference type="InterPro" id="IPR017853">
    <property type="entry name" value="GH"/>
</dbReference>
<accession>A0A7Y0L3Y6</accession>
<keyword evidence="7 12" id="KW-0326">Glycosidase</keyword>
<dbReference type="GO" id="GO:0005829">
    <property type="term" value="C:cytosol"/>
    <property type="evidence" value="ECO:0007669"/>
    <property type="project" value="TreeGrafter"/>
</dbReference>
<dbReference type="PANTHER" id="PTHR10353:SF36">
    <property type="entry name" value="LP05116P"/>
    <property type="match status" value="1"/>
</dbReference>
<gene>
    <name evidence="13" type="ORF">HIJ39_11070</name>
</gene>
<dbReference type="NCBIfam" id="TIGR03356">
    <property type="entry name" value="BGL"/>
    <property type="match status" value="1"/>
</dbReference>
<dbReference type="FunFam" id="3.20.20.80:FF:000004">
    <property type="entry name" value="Beta-glucosidase 6-phospho-beta-glucosidase"/>
    <property type="match status" value="1"/>
</dbReference>
<evidence type="ECO:0000256" key="10">
    <source>
        <dbReference type="PIRSR" id="PIRSR617736-2"/>
    </source>
</evidence>
<protein>
    <recommendedName>
        <fullName evidence="3 12">Beta-glucosidase</fullName>
        <ecNumber evidence="3 12">3.2.1.21</ecNumber>
    </recommendedName>
</protein>
<dbReference type="InterPro" id="IPR017736">
    <property type="entry name" value="Glyco_hydro_1_beta-glucosidase"/>
</dbReference>
<dbReference type="PROSITE" id="PS00653">
    <property type="entry name" value="GLYCOSYL_HYDROL_F1_2"/>
    <property type="match status" value="1"/>
</dbReference>
<dbReference type="RefSeq" id="WP_169099635.1">
    <property type="nucleotide sequence ID" value="NZ_JABBVZ010000033.1"/>
</dbReference>
<comment type="catalytic activity">
    <reaction evidence="1 12">
        <text>Hydrolysis of terminal, non-reducing beta-D-glucosyl residues with release of beta-D-glucose.</text>
        <dbReference type="EC" id="3.2.1.21"/>
    </reaction>
</comment>
<dbReference type="Proteomes" id="UP000533476">
    <property type="component" value="Unassembled WGS sequence"/>
</dbReference>
<evidence type="ECO:0000256" key="12">
    <source>
        <dbReference type="RuleBase" id="RU361175"/>
    </source>
</evidence>
<keyword evidence="4 12" id="KW-0378">Hydrolase</keyword>
<evidence type="ECO:0000256" key="5">
    <source>
        <dbReference type="ARBA" id="ARBA00023001"/>
    </source>
</evidence>
<dbReference type="SUPFAM" id="SSF51445">
    <property type="entry name" value="(Trans)glycosidases"/>
    <property type="match status" value="1"/>
</dbReference>
<feature type="active site" description="Proton donor" evidence="9">
    <location>
        <position position="166"/>
    </location>
</feature>
<reference evidence="13 14" key="1">
    <citation type="submission" date="2020-04" db="EMBL/GenBank/DDBJ databases">
        <authorList>
            <person name="Zhang R."/>
            <person name="Schippers A."/>
        </authorList>
    </citation>
    <scope>NUCLEOTIDE SEQUENCE [LARGE SCALE GENOMIC DNA]</scope>
    <source>
        <strain evidence="13 14">DSM 109850</strain>
    </source>
</reference>
<feature type="active site" description="Nucleophile" evidence="9 11">
    <location>
        <position position="355"/>
    </location>
</feature>
<dbReference type="InterPro" id="IPR001360">
    <property type="entry name" value="Glyco_hydro_1"/>
</dbReference>
<dbReference type="GO" id="GO:0030245">
    <property type="term" value="P:cellulose catabolic process"/>
    <property type="evidence" value="ECO:0007669"/>
    <property type="project" value="UniProtKB-KW"/>
</dbReference>
<feature type="binding site" evidence="10">
    <location>
        <position position="121"/>
    </location>
    <ligand>
        <name>substrate</name>
    </ligand>
</feature>
<name>A0A7Y0L3Y6_9FIRM</name>
<dbReference type="EMBL" id="JABBVZ010000033">
    <property type="protein sequence ID" value="NMP22889.1"/>
    <property type="molecule type" value="Genomic_DNA"/>
</dbReference>
<keyword evidence="8" id="KW-0624">Polysaccharide degradation</keyword>
<evidence type="ECO:0000256" key="9">
    <source>
        <dbReference type="PIRSR" id="PIRSR617736-1"/>
    </source>
</evidence>
<dbReference type="PANTHER" id="PTHR10353">
    <property type="entry name" value="GLYCOSYL HYDROLASE"/>
    <property type="match status" value="1"/>
</dbReference>
<sequence>MTDKLTFPKDFIFGVATSSYQIEGAAFEDGRIPSHWDTFAHTPGKTVQGESGDVACDHYHRYPDDVAMIASLGLDSYRFSFAWPRILTEDRKVNDKGIAFYHRLLDEMEKHGVTPAATIYHWDLPQWLADRGGWANRDSVGYFSDFAEVLFKHFGDRIGTWITHNEPWCASFLSYGMGHHAPGHRDWREAVLASHHLLLSHGEVVKGYRAFNLKGEIGITLNLNVTDPKTDSEADIKAAERGDGFQNRWFLDPIFKGRYPSDMMDVFRPYVQDYGFIKPGDLETIAVPIDFLGVNYYSRAVVYDDPGDSFMGLGNVPVPLDRMTDMGWEVHPNSLYRLLMRLNREYTQIPLFITENGAAYPDVVSEDGHVHDIDRIEFVRSHLEAARQAIAEGSTLKGYYLWSLMDNFEWAFGYSKRFGIVYVDYATQKRILKDSALWYRDFVQNSRV</sequence>
<dbReference type="GO" id="GO:0008422">
    <property type="term" value="F:beta-glucosidase activity"/>
    <property type="evidence" value="ECO:0007669"/>
    <property type="project" value="UniProtKB-EC"/>
</dbReference>
<keyword evidence="6" id="KW-0119">Carbohydrate metabolism</keyword>
<evidence type="ECO:0000256" key="2">
    <source>
        <dbReference type="ARBA" id="ARBA00010838"/>
    </source>
</evidence>
<evidence type="ECO:0000256" key="6">
    <source>
        <dbReference type="ARBA" id="ARBA00023277"/>
    </source>
</evidence>
<proteinExistence type="inferred from homology"/>
<feature type="binding site" evidence="10">
    <location>
        <position position="21"/>
    </location>
    <ligand>
        <name>substrate</name>
    </ligand>
</feature>
<feature type="binding site" evidence="10">
    <location>
        <position position="297"/>
    </location>
    <ligand>
        <name>substrate</name>
    </ligand>
</feature>
<keyword evidence="14" id="KW-1185">Reference proteome</keyword>
<dbReference type="PROSITE" id="PS00572">
    <property type="entry name" value="GLYCOSYL_HYDROL_F1_1"/>
    <property type="match status" value="1"/>
</dbReference>
<organism evidence="13 14">
    <name type="scientific">Sulfobacillus harzensis</name>
    <dbReference type="NCBI Taxonomy" id="2729629"/>
    <lineage>
        <taxon>Bacteria</taxon>
        <taxon>Bacillati</taxon>
        <taxon>Bacillota</taxon>
        <taxon>Clostridia</taxon>
        <taxon>Eubacteriales</taxon>
        <taxon>Clostridiales Family XVII. Incertae Sedis</taxon>
        <taxon>Sulfobacillus</taxon>
    </lineage>
</organism>
<dbReference type="PRINTS" id="PR00131">
    <property type="entry name" value="GLHYDRLASE1"/>
</dbReference>
<comment type="caution">
    <text evidence="13">The sequence shown here is derived from an EMBL/GenBank/DDBJ whole genome shotgun (WGS) entry which is preliminary data.</text>
</comment>
<dbReference type="EC" id="3.2.1.21" evidence="3 12"/>
<evidence type="ECO:0000313" key="14">
    <source>
        <dbReference type="Proteomes" id="UP000533476"/>
    </source>
</evidence>
<evidence type="ECO:0000256" key="4">
    <source>
        <dbReference type="ARBA" id="ARBA00022801"/>
    </source>
</evidence>
<evidence type="ECO:0000256" key="3">
    <source>
        <dbReference type="ARBA" id="ARBA00012744"/>
    </source>
</evidence>
<evidence type="ECO:0000256" key="7">
    <source>
        <dbReference type="ARBA" id="ARBA00023295"/>
    </source>
</evidence>
<dbReference type="Pfam" id="PF00232">
    <property type="entry name" value="Glyco_hydro_1"/>
    <property type="match status" value="1"/>
</dbReference>